<dbReference type="Proteomes" id="UP000654918">
    <property type="component" value="Unassembled WGS sequence"/>
</dbReference>
<dbReference type="AlphaFoldDB" id="A0A8H6N3N9"/>
<evidence type="ECO:0000313" key="2">
    <source>
        <dbReference type="Proteomes" id="UP000654918"/>
    </source>
</evidence>
<reference evidence="1" key="1">
    <citation type="journal article" date="2020" name="Phytopathology">
        <title>Genome Sequence Resources of Colletotrichum truncatum, C. plurivorum, C. musicola, and C. sojae: Four Species Pathogenic to Soybean (Glycine max).</title>
        <authorList>
            <person name="Rogerio F."/>
            <person name="Boufleur T.R."/>
            <person name="Ciampi-Guillardi M."/>
            <person name="Sukno S.A."/>
            <person name="Thon M.R."/>
            <person name="Massola Junior N.S."/>
            <person name="Baroncelli R."/>
        </authorList>
    </citation>
    <scope>NUCLEOTIDE SEQUENCE</scope>
    <source>
        <strain evidence="1">LFN00145</strain>
    </source>
</reference>
<gene>
    <name evidence="1" type="ORF">CPLU01_13344</name>
</gene>
<accession>A0A8H6N3N9</accession>
<comment type="caution">
    <text evidence="1">The sequence shown here is derived from an EMBL/GenBank/DDBJ whole genome shotgun (WGS) entry which is preliminary data.</text>
</comment>
<sequence>MSLILTPLTHPTVYGLRRHRYLCDTDAFLKGSLSTSSGEPVDLALVYTCKMVAEETEYGNVALSFNTVTFTTLHSPELGDLARVFQKLMFDGVRFVKAVIFNAVGYYLSKKSVAKLKDRYPQFAPLVDRMKDEEPATGDDLLNLARDRQGLYGEAPSVYWEFVDETLRLAADDPEASPAVRDFVVPWNPRPRGHYDPPPAGLVEHQRRKLRSGFEIIDDRTKDWEIPSPSDLEKLTRLLKYTVRPVCPEAEVKQRFSAAAAAIYFLKSMSPHTCRHLRKLVILEDKRSLCNPESHALGLIPFCRDYPKLQVERRVKLFTNVFLRGVTYEGRSERAWFGQYRQEPKGDLFSLNMTAAVAPWIIEASRLVEAGMPPGSFSLLLDSDGAGGLASQIFESVVHRDVAWQEAWFATFANGPSDLAWFDIRGDRRHSGRTPHFNHYVTPEDPARRLSWRPRPLLLRYSLNGGDRYLFENLPRAVRDIVEGKSITRCDFNPGTMWDVQAPVRQHEG</sequence>
<name>A0A8H6N3N9_9PEZI</name>
<protein>
    <submittedName>
        <fullName evidence="1">Uncharacterized protein</fullName>
    </submittedName>
</protein>
<organism evidence="1 2">
    <name type="scientific">Colletotrichum plurivorum</name>
    <dbReference type="NCBI Taxonomy" id="2175906"/>
    <lineage>
        <taxon>Eukaryota</taxon>
        <taxon>Fungi</taxon>
        <taxon>Dikarya</taxon>
        <taxon>Ascomycota</taxon>
        <taxon>Pezizomycotina</taxon>
        <taxon>Sordariomycetes</taxon>
        <taxon>Hypocreomycetidae</taxon>
        <taxon>Glomerellales</taxon>
        <taxon>Glomerellaceae</taxon>
        <taxon>Colletotrichum</taxon>
        <taxon>Colletotrichum orchidearum species complex</taxon>
    </lineage>
</organism>
<proteinExistence type="predicted"/>
<keyword evidence="2" id="KW-1185">Reference proteome</keyword>
<evidence type="ECO:0000313" key="1">
    <source>
        <dbReference type="EMBL" id="KAF6818341.1"/>
    </source>
</evidence>
<dbReference type="EMBL" id="WIGO01000304">
    <property type="protein sequence ID" value="KAF6818341.1"/>
    <property type="molecule type" value="Genomic_DNA"/>
</dbReference>